<sequence>MQCNKNNLHDVTAATHQTFRGVSIQDSSAKKQMPTKIMSKAGEFSHTLEQICKDNNQLSW</sequence>
<evidence type="ECO:0000313" key="2">
    <source>
        <dbReference type="Proteomes" id="UP000020406"/>
    </source>
</evidence>
<dbReference type="AlphaFoldDB" id="Z9JH73"/>
<dbReference type="Proteomes" id="UP000020406">
    <property type="component" value="Unassembled WGS sequence"/>
</dbReference>
<protein>
    <submittedName>
        <fullName evidence="1">Uncharacterized protein</fullName>
    </submittedName>
</protein>
<reference evidence="1 2" key="1">
    <citation type="journal article" date="2014" name="Genome Announc.">
        <title>Draft Genome Sequence of Xylella fastidiosa Pear Leaf Scorch Strain in Taiwan.</title>
        <authorList>
            <person name="Su C.C."/>
            <person name="Deng W.L."/>
            <person name="Jan F.J."/>
            <person name="Chang C.J."/>
            <person name="Huang H."/>
            <person name="Chen J."/>
        </authorList>
    </citation>
    <scope>NUCLEOTIDE SEQUENCE [LARGE SCALE GENOMIC DNA]</scope>
    <source>
        <strain evidence="1 2">PLS229</strain>
    </source>
</reference>
<organism evidence="1 2">
    <name type="scientific">Xylella taiwanensis</name>
    <dbReference type="NCBI Taxonomy" id="1444770"/>
    <lineage>
        <taxon>Bacteria</taxon>
        <taxon>Pseudomonadati</taxon>
        <taxon>Pseudomonadota</taxon>
        <taxon>Gammaproteobacteria</taxon>
        <taxon>Lysobacterales</taxon>
        <taxon>Lysobacteraceae</taxon>
        <taxon>Xylella</taxon>
    </lineage>
</organism>
<dbReference type="STRING" id="1444770.AF72_12160"/>
<dbReference type="EMBL" id="JDSQ01000028">
    <property type="protein sequence ID" value="EWS77171.1"/>
    <property type="molecule type" value="Genomic_DNA"/>
</dbReference>
<accession>Z9JH73</accession>
<gene>
    <name evidence="1" type="ORF">AF72_12160</name>
</gene>
<comment type="caution">
    <text evidence="1">The sequence shown here is derived from an EMBL/GenBank/DDBJ whole genome shotgun (WGS) entry which is preliminary data.</text>
</comment>
<name>Z9JH73_9GAMM</name>
<evidence type="ECO:0000313" key="1">
    <source>
        <dbReference type="EMBL" id="EWS77171.1"/>
    </source>
</evidence>
<proteinExistence type="predicted"/>